<name>A0AAX6I9T6_IRIPA</name>
<accession>A0AAX6I9T6</accession>
<reference evidence="1" key="2">
    <citation type="submission" date="2023-04" db="EMBL/GenBank/DDBJ databases">
        <authorList>
            <person name="Bruccoleri R.E."/>
            <person name="Oakeley E.J."/>
            <person name="Faust A.-M."/>
            <person name="Dessus-Babus S."/>
            <person name="Altorfer M."/>
            <person name="Burckhardt D."/>
            <person name="Oertli M."/>
            <person name="Naumann U."/>
            <person name="Petersen F."/>
            <person name="Wong J."/>
        </authorList>
    </citation>
    <scope>NUCLEOTIDE SEQUENCE</scope>
    <source>
        <strain evidence="1">GSM-AAB239-AS_SAM_17_03QT</strain>
        <tissue evidence="1">Leaf</tissue>
    </source>
</reference>
<keyword evidence="1" id="KW-0645">Protease</keyword>
<evidence type="ECO:0000313" key="2">
    <source>
        <dbReference type="EMBL" id="KAJ6849684.1"/>
    </source>
</evidence>
<evidence type="ECO:0000313" key="3">
    <source>
        <dbReference type="Proteomes" id="UP001140949"/>
    </source>
</evidence>
<dbReference type="Gene3D" id="3.90.120.10">
    <property type="entry name" value="DNA Methylase, subunit A, domain 2"/>
    <property type="match status" value="1"/>
</dbReference>
<sequence>MLDRNLYWTSRELRLTQSLDWLDRMSVGTWLASGATLGGNMCDWNSETYYTRVDDLSPGEMPSQKRELLDHRPLRLNDDDYQPVCHIPKKKDHMKNMSIFWEGIHIIG</sequence>
<keyword evidence="3" id="KW-1185">Reference proteome</keyword>
<keyword evidence="1" id="KW-0378">Hydrolase</keyword>
<organism evidence="1 3">
    <name type="scientific">Iris pallida</name>
    <name type="common">Sweet iris</name>
    <dbReference type="NCBI Taxonomy" id="29817"/>
    <lineage>
        <taxon>Eukaryota</taxon>
        <taxon>Viridiplantae</taxon>
        <taxon>Streptophyta</taxon>
        <taxon>Embryophyta</taxon>
        <taxon>Tracheophyta</taxon>
        <taxon>Spermatophyta</taxon>
        <taxon>Magnoliopsida</taxon>
        <taxon>Liliopsida</taxon>
        <taxon>Asparagales</taxon>
        <taxon>Iridaceae</taxon>
        <taxon>Iridoideae</taxon>
        <taxon>Irideae</taxon>
        <taxon>Iris</taxon>
    </lineage>
</organism>
<dbReference type="Proteomes" id="UP001140949">
    <property type="component" value="Unassembled WGS sequence"/>
</dbReference>
<evidence type="ECO:0000313" key="1">
    <source>
        <dbReference type="EMBL" id="KAJ6849683.1"/>
    </source>
</evidence>
<keyword evidence="1" id="KW-0121">Carboxypeptidase</keyword>
<dbReference type="EMBL" id="JANAVB010003400">
    <property type="protein sequence ID" value="KAJ6849683.1"/>
    <property type="molecule type" value="Genomic_DNA"/>
</dbReference>
<dbReference type="EMBL" id="JANAVB010003400">
    <property type="protein sequence ID" value="KAJ6849684.1"/>
    <property type="molecule type" value="Genomic_DNA"/>
</dbReference>
<protein>
    <submittedName>
        <fullName evidence="1">Carboxypeptidase SOL1 isoform X1</fullName>
    </submittedName>
</protein>
<proteinExistence type="predicted"/>
<reference evidence="1" key="1">
    <citation type="journal article" date="2023" name="GigaByte">
        <title>Genome assembly of the bearded iris, Iris pallida Lam.</title>
        <authorList>
            <person name="Bruccoleri R.E."/>
            <person name="Oakeley E.J."/>
            <person name="Faust A.M.E."/>
            <person name="Altorfer M."/>
            <person name="Dessus-Babus S."/>
            <person name="Burckhardt D."/>
            <person name="Oertli M."/>
            <person name="Naumann U."/>
            <person name="Petersen F."/>
            <person name="Wong J."/>
        </authorList>
    </citation>
    <scope>NUCLEOTIDE SEQUENCE</scope>
    <source>
        <strain evidence="1">GSM-AAB239-AS_SAM_17_03QT</strain>
    </source>
</reference>
<dbReference type="GO" id="GO:0004180">
    <property type="term" value="F:carboxypeptidase activity"/>
    <property type="evidence" value="ECO:0007669"/>
    <property type="project" value="UniProtKB-KW"/>
</dbReference>
<dbReference type="AlphaFoldDB" id="A0AAX6I9T6"/>
<comment type="caution">
    <text evidence="1">The sequence shown here is derived from an EMBL/GenBank/DDBJ whole genome shotgun (WGS) entry which is preliminary data.</text>
</comment>
<gene>
    <name evidence="1" type="ORF">M6B38_268215</name>
    <name evidence="2" type="ORF">M6B38_268220</name>
</gene>